<dbReference type="EMBL" id="ML986493">
    <property type="protein sequence ID" value="KAF2276497.1"/>
    <property type="molecule type" value="Genomic_DNA"/>
</dbReference>
<dbReference type="AlphaFoldDB" id="A0A6A6JJ50"/>
<feature type="compositionally biased region" description="Low complexity" evidence="1">
    <location>
        <begin position="234"/>
        <end position="249"/>
    </location>
</feature>
<proteinExistence type="predicted"/>
<reference evidence="2" key="1">
    <citation type="journal article" date="2020" name="Stud. Mycol.">
        <title>101 Dothideomycetes genomes: a test case for predicting lifestyles and emergence of pathogens.</title>
        <authorList>
            <person name="Haridas S."/>
            <person name="Albert R."/>
            <person name="Binder M."/>
            <person name="Bloem J."/>
            <person name="Labutti K."/>
            <person name="Salamov A."/>
            <person name="Andreopoulos B."/>
            <person name="Baker S."/>
            <person name="Barry K."/>
            <person name="Bills G."/>
            <person name="Bluhm B."/>
            <person name="Cannon C."/>
            <person name="Castanera R."/>
            <person name="Culley D."/>
            <person name="Daum C."/>
            <person name="Ezra D."/>
            <person name="Gonzalez J."/>
            <person name="Henrissat B."/>
            <person name="Kuo A."/>
            <person name="Liang C."/>
            <person name="Lipzen A."/>
            <person name="Lutzoni F."/>
            <person name="Magnuson J."/>
            <person name="Mondo S."/>
            <person name="Nolan M."/>
            <person name="Ohm R."/>
            <person name="Pangilinan J."/>
            <person name="Park H.-J."/>
            <person name="Ramirez L."/>
            <person name="Alfaro M."/>
            <person name="Sun H."/>
            <person name="Tritt A."/>
            <person name="Yoshinaga Y."/>
            <person name="Zwiers L.-H."/>
            <person name="Turgeon B."/>
            <person name="Goodwin S."/>
            <person name="Spatafora J."/>
            <person name="Crous P."/>
            <person name="Grigoriev I."/>
        </authorList>
    </citation>
    <scope>NUCLEOTIDE SEQUENCE</scope>
    <source>
        <strain evidence="2">CBS 379.55</strain>
    </source>
</reference>
<sequence length="396" mass="43539">MRRQLSPVCNSSNKKQQQVLSRSPRGAIHQKAPPTADLSPHTPQRLTPNAHSPVSSLGVGNKALPVHPNTEPPLKSPLTNSGASAGRCTPSQVTARPNKKCRRCLACTCCLFTRSLSFPVRVRPPLNLWLLRCSFLFVPWSASTSMHPWNVTSHLLSVAHLHLGIRRRSPADKLPPPSGRIRMTQPYPSPCDLQGAHAEVWAFSTAASAESRAVSSLTFPFSPFTRVFTTNPNPQLASTPASLSSSPLARWGTQHRSPLSPTVPSPRAARESLIPYETSSRPRLCETLRTRVGRHMALDFFRPLYPCTGDIPPLGRTLFRHPLLTSKTHDPAVAMDFSPRRRLLCRGRVSNPPHEAIVLHADHAFGRTEFTNGERQGGPSKVIPALELHPESPSNR</sequence>
<accession>A0A6A6JJ50</accession>
<dbReference type="Proteomes" id="UP000800097">
    <property type="component" value="Unassembled WGS sequence"/>
</dbReference>
<feature type="region of interest" description="Disordered" evidence="1">
    <location>
        <begin position="1"/>
        <end position="94"/>
    </location>
</feature>
<protein>
    <submittedName>
        <fullName evidence="2">Uncharacterized protein</fullName>
    </submittedName>
</protein>
<evidence type="ECO:0000313" key="3">
    <source>
        <dbReference type="Proteomes" id="UP000800097"/>
    </source>
</evidence>
<keyword evidence="3" id="KW-1185">Reference proteome</keyword>
<feature type="compositionally biased region" description="Polar residues" evidence="1">
    <location>
        <begin position="41"/>
        <end position="55"/>
    </location>
</feature>
<gene>
    <name evidence="2" type="ORF">EI97DRAFT_442435</name>
</gene>
<feature type="compositionally biased region" description="Polar residues" evidence="1">
    <location>
        <begin position="7"/>
        <end position="21"/>
    </location>
</feature>
<feature type="region of interest" description="Disordered" evidence="1">
    <location>
        <begin position="372"/>
        <end position="396"/>
    </location>
</feature>
<name>A0A6A6JJ50_WESOR</name>
<dbReference type="GeneID" id="54552932"/>
<evidence type="ECO:0000256" key="1">
    <source>
        <dbReference type="SAM" id="MobiDB-lite"/>
    </source>
</evidence>
<organism evidence="2 3">
    <name type="scientific">Westerdykella ornata</name>
    <dbReference type="NCBI Taxonomy" id="318751"/>
    <lineage>
        <taxon>Eukaryota</taxon>
        <taxon>Fungi</taxon>
        <taxon>Dikarya</taxon>
        <taxon>Ascomycota</taxon>
        <taxon>Pezizomycotina</taxon>
        <taxon>Dothideomycetes</taxon>
        <taxon>Pleosporomycetidae</taxon>
        <taxon>Pleosporales</taxon>
        <taxon>Sporormiaceae</taxon>
        <taxon>Westerdykella</taxon>
    </lineage>
</organism>
<feature type="compositionally biased region" description="Polar residues" evidence="1">
    <location>
        <begin position="77"/>
        <end position="94"/>
    </location>
</feature>
<dbReference type="RefSeq" id="XP_033654036.1">
    <property type="nucleotide sequence ID" value="XM_033799757.1"/>
</dbReference>
<feature type="region of interest" description="Disordered" evidence="1">
    <location>
        <begin position="233"/>
        <end position="267"/>
    </location>
</feature>
<evidence type="ECO:0000313" key="2">
    <source>
        <dbReference type="EMBL" id="KAF2276497.1"/>
    </source>
</evidence>